<protein>
    <submittedName>
        <fullName evidence="1">Uncharacterized protein</fullName>
    </submittedName>
</protein>
<accession>A0ACB6ZF96</accession>
<gene>
    <name evidence="1" type="ORF">BDM02DRAFT_3187181</name>
</gene>
<keyword evidence="2" id="KW-1185">Reference proteome</keyword>
<sequence>MGLRDLLPRARSKARNETAPTEGPGEVSLVVPRPTESTPDLRIGVSTLSTSGPLASHDQEPKDCPSISDRFRSVFSKKQSKHPESSNLTVKLDVIEENESKLKSTAYATAKLLLLGVRESADAFGPLKSVAGGLCFILENCERTKANKQSIELLAPRVKVLAESLCAPVSKGDNGEKSRRKALERKLEKIAGELIPLAEQGMVEGFFNSVKNADKLGGLVEGIRDAMMEYQTSLQQDIYDKSCQLIGDTERILLNSMHHTIEAGHRFGNREGRLRGTRKDVLLQLEDWLEDKQGQRVFWLNGLAGTGKSTIVQTFAGITFVEGRLGARVTFKRSSQRSCFNLHIGTPYFEGGLLQVLRANPGVGQETLCSQMEKLIVGPFQMVADPTLIIIDALDECQDKEPASALLSVLSRYVDEIPLVKFFITGRPEPRIRSGFRLESLRPHTDVLRLHEVERSSVDSDIKLFLKTRLADIIRNRSNCDFTEDWPSLQDIDVLCKKAAGFFLCLNSC</sequence>
<name>A0ACB6ZF96_THEGA</name>
<reference evidence="1" key="1">
    <citation type="submission" date="2019-10" db="EMBL/GenBank/DDBJ databases">
        <authorList>
            <consortium name="DOE Joint Genome Institute"/>
            <person name="Kuo A."/>
            <person name="Miyauchi S."/>
            <person name="Kiss E."/>
            <person name="Drula E."/>
            <person name="Kohler A."/>
            <person name="Sanchez-Garcia M."/>
            <person name="Andreopoulos B."/>
            <person name="Barry K.W."/>
            <person name="Bonito G."/>
            <person name="Buee M."/>
            <person name="Carver A."/>
            <person name="Chen C."/>
            <person name="Cichocki N."/>
            <person name="Clum A."/>
            <person name="Culley D."/>
            <person name="Crous P.W."/>
            <person name="Fauchery L."/>
            <person name="Girlanda M."/>
            <person name="Hayes R."/>
            <person name="Keri Z."/>
            <person name="Labutti K."/>
            <person name="Lipzen A."/>
            <person name="Lombard V."/>
            <person name="Magnuson J."/>
            <person name="Maillard F."/>
            <person name="Morin E."/>
            <person name="Murat C."/>
            <person name="Nolan M."/>
            <person name="Ohm R."/>
            <person name="Pangilinan J."/>
            <person name="Pereira M."/>
            <person name="Perotto S."/>
            <person name="Peter M."/>
            <person name="Riley R."/>
            <person name="Sitrit Y."/>
            <person name="Stielow B."/>
            <person name="Szollosi G."/>
            <person name="Zifcakova L."/>
            <person name="Stursova M."/>
            <person name="Spatafora J.W."/>
            <person name="Tedersoo L."/>
            <person name="Vaario L.-M."/>
            <person name="Yamada A."/>
            <person name="Yan M."/>
            <person name="Wang P."/>
            <person name="Xu J."/>
            <person name="Bruns T."/>
            <person name="Baldrian P."/>
            <person name="Vilgalys R."/>
            <person name="Henrissat B."/>
            <person name="Grigoriev I.V."/>
            <person name="Hibbett D."/>
            <person name="Nagy L.G."/>
            <person name="Martin F.M."/>
        </authorList>
    </citation>
    <scope>NUCLEOTIDE SEQUENCE</scope>
    <source>
        <strain evidence="1">P2</strain>
    </source>
</reference>
<dbReference type="Proteomes" id="UP000886501">
    <property type="component" value="Unassembled WGS sequence"/>
</dbReference>
<evidence type="ECO:0000313" key="1">
    <source>
        <dbReference type="EMBL" id="KAF9648430.1"/>
    </source>
</evidence>
<dbReference type="EMBL" id="MU118014">
    <property type="protein sequence ID" value="KAF9648430.1"/>
    <property type="molecule type" value="Genomic_DNA"/>
</dbReference>
<evidence type="ECO:0000313" key="2">
    <source>
        <dbReference type="Proteomes" id="UP000886501"/>
    </source>
</evidence>
<organism evidence="1 2">
    <name type="scientific">Thelephora ganbajun</name>
    <name type="common">Ganba fungus</name>
    <dbReference type="NCBI Taxonomy" id="370292"/>
    <lineage>
        <taxon>Eukaryota</taxon>
        <taxon>Fungi</taxon>
        <taxon>Dikarya</taxon>
        <taxon>Basidiomycota</taxon>
        <taxon>Agaricomycotina</taxon>
        <taxon>Agaricomycetes</taxon>
        <taxon>Thelephorales</taxon>
        <taxon>Thelephoraceae</taxon>
        <taxon>Thelephora</taxon>
    </lineage>
</organism>
<reference evidence="1" key="2">
    <citation type="journal article" date="2020" name="Nat. Commun.">
        <title>Large-scale genome sequencing of mycorrhizal fungi provides insights into the early evolution of symbiotic traits.</title>
        <authorList>
            <person name="Miyauchi S."/>
            <person name="Kiss E."/>
            <person name="Kuo A."/>
            <person name="Drula E."/>
            <person name="Kohler A."/>
            <person name="Sanchez-Garcia M."/>
            <person name="Morin E."/>
            <person name="Andreopoulos B."/>
            <person name="Barry K.W."/>
            <person name="Bonito G."/>
            <person name="Buee M."/>
            <person name="Carver A."/>
            <person name="Chen C."/>
            <person name="Cichocki N."/>
            <person name="Clum A."/>
            <person name="Culley D."/>
            <person name="Crous P.W."/>
            <person name="Fauchery L."/>
            <person name="Girlanda M."/>
            <person name="Hayes R.D."/>
            <person name="Keri Z."/>
            <person name="LaButti K."/>
            <person name="Lipzen A."/>
            <person name="Lombard V."/>
            <person name="Magnuson J."/>
            <person name="Maillard F."/>
            <person name="Murat C."/>
            <person name="Nolan M."/>
            <person name="Ohm R.A."/>
            <person name="Pangilinan J."/>
            <person name="Pereira M.F."/>
            <person name="Perotto S."/>
            <person name="Peter M."/>
            <person name="Pfister S."/>
            <person name="Riley R."/>
            <person name="Sitrit Y."/>
            <person name="Stielow J.B."/>
            <person name="Szollosi G."/>
            <person name="Zifcakova L."/>
            <person name="Stursova M."/>
            <person name="Spatafora J.W."/>
            <person name="Tedersoo L."/>
            <person name="Vaario L.M."/>
            <person name="Yamada A."/>
            <person name="Yan M."/>
            <person name="Wang P."/>
            <person name="Xu J."/>
            <person name="Bruns T."/>
            <person name="Baldrian P."/>
            <person name="Vilgalys R."/>
            <person name="Dunand C."/>
            <person name="Henrissat B."/>
            <person name="Grigoriev I.V."/>
            <person name="Hibbett D."/>
            <person name="Nagy L.G."/>
            <person name="Martin F.M."/>
        </authorList>
    </citation>
    <scope>NUCLEOTIDE SEQUENCE</scope>
    <source>
        <strain evidence="1">P2</strain>
    </source>
</reference>
<comment type="caution">
    <text evidence="1">The sequence shown here is derived from an EMBL/GenBank/DDBJ whole genome shotgun (WGS) entry which is preliminary data.</text>
</comment>
<proteinExistence type="predicted"/>